<comment type="caution">
    <text evidence="8">The sequence shown here is derived from an EMBL/GenBank/DDBJ whole genome shotgun (WGS) entry which is preliminary data.</text>
</comment>
<dbReference type="GO" id="GO:0046983">
    <property type="term" value="F:protein dimerization activity"/>
    <property type="evidence" value="ECO:0007669"/>
    <property type="project" value="InterPro"/>
</dbReference>
<keyword evidence="3" id="KW-0963">Cytoplasm</keyword>
<dbReference type="Gene3D" id="4.10.430.10">
    <property type="entry name" value="Histone-like protein H-NS, C-terminal domain"/>
    <property type="match status" value="1"/>
</dbReference>
<dbReference type="InterPro" id="IPR037150">
    <property type="entry name" value="H-NS_C_dom_sf"/>
</dbReference>
<dbReference type="PANTHER" id="PTHR38097">
    <property type="match status" value="1"/>
</dbReference>
<dbReference type="GO" id="GO:0000976">
    <property type="term" value="F:transcription cis-regulatory region binding"/>
    <property type="evidence" value="ECO:0007669"/>
    <property type="project" value="TreeGrafter"/>
</dbReference>
<dbReference type="InterPro" id="IPR054180">
    <property type="entry name" value="H-NS-like_N"/>
</dbReference>
<dbReference type="Pfam" id="PF00816">
    <property type="entry name" value="Histone_HNS"/>
    <property type="match status" value="1"/>
</dbReference>
<sequence>MTDFIDILTHGRRLKAQTKELSVAELQDVATKLEKIIADREIEEAANLEAQKERLAKIEAIRQQMEEIGLSVEDLEGKVVANTPKKKRAPRPAKYAIEVNGERVTWTGQGRTPNVFKEQLDAGKSLDDFLI</sequence>
<dbReference type="GO" id="GO:0003680">
    <property type="term" value="F:minor groove of adenine-thymine-rich DNA binding"/>
    <property type="evidence" value="ECO:0007669"/>
    <property type="project" value="TreeGrafter"/>
</dbReference>
<feature type="coiled-coil region" evidence="6">
    <location>
        <begin position="38"/>
        <end position="78"/>
    </location>
</feature>
<dbReference type="SUPFAM" id="SSF81273">
    <property type="entry name" value="H-NS histone-like proteins"/>
    <property type="match status" value="2"/>
</dbReference>
<evidence type="ECO:0000256" key="6">
    <source>
        <dbReference type="SAM" id="Coils"/>
    </source>
</evidence>
<dbReference type="Proteomes" id="UP001157439">
    <property type="component" value="Unassembled WGS sequence"/>
</dbReference>
<dbReference type="PANTHER" id="PTHR38097:SF2">
    <property type="entry name" value="DNA-BINDING PROTEIN STPA"/>
    <property type="match status" value="1"/>
</dbReference>
<evidence type="ECO:0000256" key="3">
    <source>
        <dbReference type="ARBA" id="ARBA00022490"/>
    </source>
</evidence>
<dbReference type="InterPro" id="IPR027454">
    <property type="entry name" value="Histone_HNS_N"/>
</dbReference>
<dbReference type="FunFam" id="4.10.430.10:FF:000001">
    <property type="entry name" value="DNA-binding protein"/>
    <property type="match status" value="1"/>
</dbReference>
<keyword evidence="4 5" id="KW-0238">DNA-binding</keyword>
<feature type="domain" description="DNA-binding protein H-NS-like C-terminal" evidence="7">
    <location>
        <begin position="85"/>
        <end position="131"/>
    </location>
</feature>
<reference evidence="8 9" key="1">
    <citation type="journal article" date="2014" name="Int. J. Syst. Evol. Microbiol.">
        <title>Complete genome sequence of Corynebacterium casei LMG S-19264T (=DSM 44701T), isolated from a smear-ripened cheese.</title>
        <authorList>
            <consortium name="US DOE Joint Genome Institute (JGI-PGF)"/>
            <person name="Walter F."/>
            <person name="Albersmeier A."/>
            <person name="Kalinowski J."/>
            <person name="Ruckert C."/>
        </authorList>
    </citation>
    <scope>NUCLEOTIDE SEQUENCE [LARGE SCALE GENOMIC DNA]</scope>
    <source>
        <strain evidence="8 9">NBRC 112785</strain>
    </source>
</reference>
<proteinExistence type="inferred from homology"/>
<dbReference type="Pfam" id="PF22470">
    <property type="entry name" value="Histone_HNS_N"/>
    <property type="match status" value="1"/>
</dbReference>
<dbReference type="GO" id="GO:0003681">
    <property type="term" value="F:bent DNA binding"/>
    <property type="evidence" value="ECO:0007669"/>
    <property type="project" value="TreeGrafter"/>
</dbReference>
<evidence type="ECO:0000256" key="2">
    <source>
        <dbReference type="ARBA" id="ARBA00010610"/>
    </source>
</evidence>
<dbReference type="GO" id="GO:0005829">
    <property type="term" value="C:cytosol"/>
    <property type="evidence" value="ECO:0007669"/>
    <property type="project" value="TreeGrafter"/>
</dbReference>
<dbReference type="GO" id="GO:0009295">
    <property type="term" value="C:nucleoid"/>
    <property type="evidence" value="ECO:0007669"/>
    <property type="project" value="UniProtKB-SubCell"/>
</dbReference>
<dbReference type="AlphaFoldDB" id="A0AA37TLK7"/>
<dbReference type="GO" id="GO:0030527">
    <property type="term" value="F:structural constituent of chromatin"/>
    <property type="evidence" value="ECO:0007669"/>
    <property type="project" value="InterPro"/>
</dbReference>
<evidence type="ECO:0000256" key="5">
    <source>
        <dbReference type="PIRNR" id="PIRNR002096"/>
    </source>
</evidence>
<evidence type="ECO:0000313" key="9">
    <source>
        <dbReference type="Proteomes" id="UP001157439"/>
    </source>
</evidence>
<dbReference type="PIRSF" id="PIRSF002096">
    <property type="entry name" value="HnS"/>
    <property type="match status" value="1"/>
</dbReference>
<keyword evidence="6" id="KW-0175">Coiled coil</keyword>
<comment type="similarity">
    <text evidence="2 5">Belongs to the histone-like protein H-NS family.</text>
</comment>
<evidence type="ECO:0000313" key="8">
    <source>
        <dbReference type="EMBL" id="GLS82693.1"/>
    </source>
</evidence>
<dbReference type="GO" id="GO:0032993">
    <property type="term" value="C:protein-DNA complex"/>
    <property type="evidence" value="ECO:0007669"/>
    <property type="project" value="TreeGrafter"/>
</dbReference>
<name>A0AA37TLK7_9GAMM</name>
<gene>
    <name evidence="8" type="ORF">GCM10007894_06700</name>
</gene>
<evidence type="ECO:0000259" key="7">
    <source>
        <dbReference type="SMART" id="SM00528"/>
    </source>
</evidence>
<evidence type="ECO:0000256" key="4">
    <source>
        <dbReference type="ARBA" id="ARBA00023125"/>
    </source>
</evidence>
<dbReference type="EMBL" id="BSPO01000002">
    <property type="protein sequence ID" value="GLS82693.1"/>
    <property type="molecule type" value="Genomic_DNA"/>
</dbReference>
<protein>
    <recommendedName>
        <fullName evidence="5">DNA-binding protein</fullName>
    </recommendedName>
</protein>
<dbReference type="Gene3D" id="1.10.287.1050">
    <property type="entry name" value="H-NS histone-like proteins"/>
    <property type="match status" value="1"/>
</dbReference>
<dbReference type="RefSeq" id="WP_095498886.1">
    <property type="nucleotide sequence ID" value="NZ_BSPO01000002.1"/>
</dbReference>
<organism evidence="8 9">
    <name type="scientific">Paraferrimonas haliotis</name>
    <dbReference type="NCBI Taxonomy" id="2013866"/>
    <lineage>
        <taxon>Bacteria</taxon>
        <taxon>Pseudomonadati</taxon>
        <taxon>Pseudomonadota</taxon>
        <taxon>Gammaproteobacteria</taxon>
        <taxon>Alteromonadales</taxon>
        <taxon>Ferrimonadaceae</taxon>
        <taxon>Paraferrimonas</taxon>
    </lineage>
</organism>
<accession>A0AA37TLK7</accession>
<dbReference type="InterPro" id="IPR001801">
    <property type="entry name" value="Histone_HNS"/>
</dbReference>
<comment type="subcellular location">
    <subcellularLocation>
        <location evidence="1">Cytoplasm</location>
        <location evidence="1">Nucleoid</location>
    </subcellularLocation>
</comment>
<dbReference type="InterPro" id="IPR027444">
    <property type="entry name" value="H-NS_C_dom"/>
</dbReference>
<dbReference type="GO" id="GO:0001217">
    <property type="term" value="F:DNA-binding transcription repressor activity"/>
    <property type="evidence" value="ECO:0007669"/>
    <property type="project" value="TreeGrafter"/>
</dbReference>
<evidence type="ECO:0000256" key="1">
    <source>
        <dbReference type="ARBA" id="ARBA00004453"/>
    </source>
</evidence>
<keyword evidence="9" id="KW-1185">Reference proteome</keyword>
<dbReference type="SMART" id="SM00528">
    <property type="entry name" value="HNS"/>
    <property type="match status" value="1"/>
</dbReference>